<reference evidence="2" key="1">
    <citation type="journal article" date="2022" name="Mol. Ecol. Resour.">
        <title>The genomes of chicory, endive, great burdock and yacon provide insights into Asteraceae palaeo-polyploidization history and plant inulin production.</title>
        <authorList>
            <person name="Fan W."/>
            <person name="Wang S."/>
            <person name="Wang H."/>
            <person name="Wang A."/>
            <person name="Jiang F."/>
            <person name="Liu H."/>
            <person name="Zhao H."/>
            <person name="Xu D."/>
            <person name="Zhang Y."/>
        </authorList>
    </citation>
    <scope>NUCLEOTIDE SEQUENCE [LARGE SCALE GENOMIC DNA]</scope>
    <source>
        <strain evidence="2">cv. Punajuju</strain>
    </source>
</reference>
<evidence type="ECO:0000313" key="1">
    <source>
        <dbReference type="EMBL" id="KAI3780979.1"/>
    </source>
</evidence>
<name>A0ACB9GC08_CICIN</name>
<accession>A0ACB9GC08</accession>
<organism evidence="1 2">
    <name type="scientific">Cichorium intybus</name>
    <name type="common">Chicory</name>
    <dbReference type="NCBI Taxonomy" id="13427"/>
    <lineage>
        <taxon>Eukaryota</taxon>
        <taxon>Viridiplantae</taxon>
        <taxon>Streptophyta</taxon>
        <taxon>Embryophyta</taxon>
        <taxon>Tracheophyta</taxon>
        <taxon>Spermatophyta</taxon>
        <taxon>Magnoliopsida</taxon>
        <taxon>eudicotyledons</taxon>
        <taxon>Gunneridae</taxon>
        <taxon>Pentapetalae</taxon>
        <taxon>asterids</taxon>
        <taxon>campanulids</taxon>
        <taxon>Asterales</taxon>
        <taxon>Asteraceae</taxon>
        <taxon>Cichorioideae</taxon>
        <taxon>Cichorieae</taxon>
        <taxon>Cichoriinae</taxon>
        <taxon>Cichorium</taxon>
    </lineage>
</organism>
<sequence>MECREEKQLTDYLDSSSKNMYPELKMDLTRCELHILRELGFVCHVELPHKLRLTYIAVLGTPAGLLPEAWKLANDSLSSTLCVRLKPEVVACGVLYAAARRIHVPLPENPPWWEVFDADKRGIEEEVPSPMVVVTNTTKVSSPASKDPSLIIKAAFAKLLTKDSSTNDTRRSIQDNAVFKAKALLEGKQHKTTSDQSRETSKEKERHTSRGRRSGRDYFEKEQENKRHTSRDRRRGRDYYKWEREHEKERHTGPDHRRARDYYESKREHDDSDWDREKVKVGSHRCMIGSQYDAGRHVVKRRRYSSRGRDYDGSC</sequence>
<dbReference type="EMBL" id="CM042010">
    <property type="protein sequence ID" value="KAI3780979.1"/>
    <property type="molecule type" value="Genomic_DNA"/>
</dbReference>
<dbReference type="Proteomes" id="UP001055811">
    <property type="component" value="Linkage Group LG02"/>
</dbReference>
<gene>
    <name evidence="1" type="ORF">L2E82_10975</name>
</gene>
<comment type="caution">
    <text evidence="1">The sequence shown here is derived from an EMBL/GenBank/DDBJ whole genome shotgun (WGS) entry which is preliminary data.</text>
</comment>
<reference evidence="1 2" key="2">
    <citation type="journal article" date="2022" name="Mol. Ecol. Resour.">
        <title>The genomes of chicory, endive, great burdock and yacon provide insights into Asteraceae paleo-polyploidization history and plant inulin production.</title>
        <authorList>
            <person name="Fan W."/>
            <person name="Wang S."/>
            <person name="Wang H."/>
            <person name="Wang A."/>
            <person name="Jiang F."/>
            <person name="Liu H."/>
            <person name="Zhao H."/>
            <person name="Xu D."/>
            <person name="Zhang Y."/>
        </authorList>
    </citation>
    <scope>NUCLEOTIDE SEQUENCE [LARGE SCALE GENOMIC DNA]</scope>
    <source>
        <strain evidence="2">cv. Punajuju</strain>
        <tissue evidence="1">Leaves</tissue>
    </source>
</reference>
<protein>
    <submittedName>
        <fullName evidence="1">Uncharacterized protein</fullName>
    </submittedName>
</protein>
<evidence type="ECO:0000313" key="2">
    <source>
        <dbReference type="Proteomes" id="UP001055811"/>
    </source>
</evidence>
<proteinExistence type="predicted"/>
<keyword evidence="2" id="KW-1185">Reference proteome</keyword>